<evidence type="ECO:0000256" key="1">
    <source>
        <dbReference type="ARBA" id="ARBA00004651"/>
    </source>
</evidence>
<feature type="transmembrane region" description="Helical" evidence="5">
    <location>
        <begin position="88"/>
        <end position="107"/>
    </location>
</feature>
<evidence type="ECO:0000256" key="4">
    <source>
        <dbReference type="ARBA" id="ARBA00023136"/>
    </source>
</evidence>
<dbReference type="InterPro" id="IPR005829">
    <property type="entry name" value="Sugar_transporter_CS"/>
</dbReference>
<proteinExistence type="predicted"/>
<name>A0A512T1B4_9MICO</name>
<organism evidence="7 8">
    <name type="scientific">Knoellia locipacati</name>
    <dbReference type="NCBI Taxonomy" id="882824"/>
    <lineage>
        <taxon>Bacteria</taxon>
        <taxon>Bacillati</taxon>
        <taxon>Actinomycetota</taxon>
        <taxon>Actinomycetes</taxon>
        <taxon>Micrococcales</taxon>
        <taxon>Intrasporangiaceae</taxon>
        <taxon>Knoellia</taxon>
    </lineage>
</organism>
<feature type="domain" description="Major facilitator superfamily (MFS) profile" evidence="6">
    <location>
        <begin position="20"/>
        <end position="138"/>
    </location>
</feature>
<dbReference type="InterPro" id="IPR020846">
    <property type="entry name" value="MFS_dom"/>
</dbReference>
<evidence type="ECO:0000256" key="2">
    <source>
        <dbReference type="ARBA" id="ARBA00022692"/>
    </source>
</evidence>
<evidence type="ECO:0000313" key="8">
    <source>
        <dbReference type="Proteomes" id="UP000321793"/>
    </source>
</evidence>
<feature type="transmembrane region" description="Helical" evidence="5">
    <location>
        <begin position="51"/>
        <end position="76"/>
    </location>
</feature>
<dbReference type="RefSeq" id="WP_147064651.1">
    <property type="nucleotide sequence ID" value="NZ_BAABDN010000001.1"/>
</dbReference>
<reference evidence="7 8" key="1">
    <citation type="submission" date="2019-07" db="EMBL/GenBank/DDBJ databases">
        <title>Whole genome shotgun sequence of Knoellia locipacati NBRC 109775.</title>
        <authorList>
            <person name="Hosoyama A."/>
            <person name="Uohara A."/>
            <person name="Ohji S."/>
            <person name="Ichikawa N."/>
        </authorList>
    </citation>
    <scope>NUCLEOTIDE SEQUENCE [LARGE SCALE GENOMIC DNA]</scope>
    <source>
        <strain evidence="7 8">NBRC 109775</strain>
    </source>
</reference>
<keyword evidence="3 5" id="KW-1133">Transmembrane helix</keyword>
<evidence type="ECO:0000259" key="6">
    <source>
        <dbReference type="PROSITE" id="PS50850"/>
    </source>
</evidence>
<dbReference type="SUPFAM" id="SSF103473">
    <property type="entry name" value="MFS general substrate transporter"/>
    <property type="match status" value="1"/>
</dbReference>
<dbReference type="OrthoDB" id="9787026at2"/>
<comment type="caution">
    <text evidence="7">The sequence shown here is derived from an EMBL/GenBank/DDBJ whole genome shotgun (WGS) entry which is preliminary data.</text>
</comment>
<dbReference type="EMBL" id="BKBA01000008">
    <property type="protein sequence ID" value="GEQ13979.1"/>
    <property type="molecule type" value="Genomic_DNA"/>
</dbReference>
<dbReference type="PANTHER" id="PTHR23508">
    <property type="entry name" value="CARBOXYLIC ACID TRANSPORTER PROTEIN HOMOLOG"/>
    <property type="match status" value="1"/>
</dbReference>
<keyword evidence="2 5" id="KW-0812">Transmembrane</keyword>
<evidence type="ECO:0000313" key="7">
    <source>
        <dbReference type="EMBL" id="GEQ13979.1"/>
    </source>
</evidence>
<dbReference type="Gene3D" id="1.20.1250.20">
    <property type="entry name" value="MFS general substrate transporter like domains"/>
    <property type="match status" value="1"/>
</dbReference>
<dbReference type="InterPro" id="IPR036259">
    <property type="entry name" value="MFS_trans_sf"/>
</dbReference>
<comment type="subcellular location">
    <subcellularLocation>
        <location evidence="1">Cell membrane</location>
        <topology evidence="1">Multi-pass membrane protein</topology>
    </subcellularLocation>
</comment>
<dbReference type="GO" id="GO:0005886">
    <property type="term" value="C:plasma membrane"/>
    <property type="evidence" value="ECO:0007669"/>
    <property type="project" value="UniProtKB-SubCell"/>
</dbReference>
<evidence type="ECO:0000256" key="3">
    <source>
        <dbReference type="ARBA" id="ARBA00022989"/>
    </source>
</evidence>
<dbReference type="PROSITE" id="PS50850">
    <property type="entry name" value="MFS"/>
    <property type="match status" value="1"/>
</dbReference>
<protein>
    <recommendedName>
        <fullName evidence="6">Major facilitator superfamily (MFS) profile domain-containing protein</fullName>
    </recommendedName>
</protein>
<dbReference type="InterPro" id="IPR011701">
    <property type="entry name" value="MFS"/>
</dbReference>
<feature type="transmembrane region" description="Helical" evidence="5">
    <location>
        <begin position="113"/>
        <end position="132"/>
    </location>
</feature>
<dbReference type="AlphaFoldDB" id="A0A512T1B4"/>
<dbReference type="GO" id="GO:0046943">
    <property type="term" value="F:carboxylic acid transmembrane transporter activity"/>
    <property type="evidence" value="ECO:0007669"/>
    <property type="project" value="TreeGrafter"/>
</dbReference>
<evidence type="ECO:0000256" key="5">
    <source>
        <dbReference type="SAM" id="Phobius"/>
    </source>
</evidence>
<dbReference type="PANTHER" id="PTHR23508:SF10">
    <property type="entry name" value="CARBOXYLIC ACID TRANSPORTER PROTEIN HOMOLOG"/>
    <property type="match status" value="1"/>
</dbReference>
<sequence>MATTPTPTAQPTRFRPAWLVILLCWLIVVFDGYDLIVYGTTLPSILAEPGWGLTATSAGLIVSLAFLGMLVGALAAGRLADALGRRRTILWCTLWFSLFTALCYVAPNAKTFGAFRFIAGLGLLPSAGVRCCRSRSPA</sequence>
<dbReference type="PROSITE" id="PS00216">
    <property type="entry name" value="SUGAR_TRANSPORT_1"/>
    <property type="match status" value="1"/>
</dbReference>
<accession>A0A512T1B4</accession>
<dbReference type="Pfam" id="PF07690">
    <property type="entry name" value="MFS_1"/>
    <property type="match status" value="1"/>
</dbReference>
<keyword evidence="4 5" id="KW-0472">Membrane</keyword>
<keyword evidence="8" id="KW-1185">Reference proteome</keyword>
<gene>
    <name evidence="7" type="ORF">KLO01_20260</name>
</gene>
<dbReference type="Proteomes" id="UP000321793">
    <property type="component" value="Unassembled WGS sequence"/>
</dbReference>
<feature type="transmembrane region" description="Helical" evidence="5">
    <location>
        <begin position="17"/>
        <end position="39"/>
    </location>
</feature>